<dbReference type="EMBL" id="LHXO01000058">
    <property type="protein sequence ID" value="KXA94430.1"/>
    <property type="molecule type" value="Genomic_DNA"/>
</dbReference>
<dbReference type="Proteomes" id="UP000070284">
    <property type="component" value="Unassembled WGS sequence"/>
</dbReference>
<evidence type="ECO:0000313" key="2">
    <source>
        <dbReference type="Proteomes" id="UP000070284"/>
    </source>
</evidence>
<comment type="caution">
    <text evidence="1">The sequence shown here is derived from an EMBL/GenBank/DDBJ whole genome shotgun (WGS) entry which is preliminary data.</text>
</comment>
<protein>
    <submittedName>
        <fullName evidence="1">Uncharacterized protein</fullName>
    </submittedName>
</protein>
<evidence type="ECO:0000313" key="1">
    <source>
        <dbReference type="EMBL" id="KXA94430.1"/>
    </source>
</evidence>
<organism evidence="1 2">
    <name type="scientific">candidate division MSBL1 archaeon SCGC-AAA259E19</name>
    <dbReference type="NCBI Taxonomy" id="1698264"/>
    <lineage>
        <taxon>Archaea</taxon>
        <taxon>Methanobacteriati</taxon>
        <taxon>Methanobacteriota</taxon>
        <taxon>candidate division MSBL1</taxon>
    </lineage>
</organism>
<reference evidence="1 2" key="1">
    <citation type="journal article" date="2016" name="Sci. Rep.">
        <title>Metabolic traits of an uncultured archaeal lineage -MSBL1- from brine pools of the Red Sea.</title>
        <authorList>
            <person name="Mwirichia R."/>
            <person name="Alam I."/>
            <person name="Rashid M."/>
            <person name="Vinu M."/>
            <person name="Ba-Alawi W."/>
            <person name="Anthony Kamau A."/>
            <person name="Kamanda Ngugi D."/>
            <person name="Goker M."/>
            <person name="Klenk H.P."/>
            <person name="Bajic V."/>
            <person name="Stingl U."/>
        </authorList>
    </citation>
    <scope>NUCLEOTIDE SEQUENCE [LARGE SCALE GENOMIC DNA]</scope>
    <source>
        <strain evidence="1">SCGC-AAA259E19</strain>
    </source>
</reference>
<gene>
    <name evidence="1" type="ORF">AKJ65_04390</name>
</gene>
<proteinExistence type="predicted"/>
<sequence length="151" mass="17460">MLFPKIIKSLDDLLEAYGFESAVRKDYQKEAEEGAGLEITIVSFTDNKGAEEIYTKIKEEIIKEIAEREKETQYEENVTVRLENYSPDLADESFGTYFSRTREYEWGEYTSSRDSIVFRENSTLVTARIRGSQIEKKDILAYGRLVEGKLS</sequence>
<name>A0A133UJZ0_9EURY</name>
<dbReference type="AlphaFoldDB" id="A0A133UJZ0"/>
<accession>A0A133UJZ0</accession>
<keyword evidence="2" id="KW-1185">Reference proteome</keyword>